<evidence type="ECO:0000256" key="8">
    <source>
        <dbReference type="ARBA" id="ARBA00023136"/>
    </source>
</evidence>
<dbReference type="InterPro" id="IPR009729">
    <property type="entry name" value="Gal-3-0_sulfotransfrase"/>
</dbReference>
<dbReference type="GO" id="GO:0001733">
    <property type="term" value="F:galactosylceramide sulfotransferase activity"/>
    <property type="evidence" value="ECO:0007669"/>
    <property type="project" value="InterPro"/>
</dbReference>
<keyword evidence="9" id="KW-0325">Glycoprotein</keyword>
<keyword evidence="7" id="KW-0333">Golgi apparatus</keyword>
<protein>
    <submittedName>
        <fullName evidence="10">Galactose-3-o-sulfotransferase 3</fullName>
    </submittedName>
</protein>
<evidence type="ECO:0000256" key="6">
    <source>
        <dbReference type="ARBA" id="ARBA00022989"/>
    </source>
</evidence>
<dbReference type="InterPro" id="IPR027417">
    <property type="entry name" value="P-loop_NTPase"/>
</dbReference>
<dbReference type="EMBL" id="BLXT01007182">
    <property type="protein sequence ID" value="GFO37255.1"/>
    <property type="molecule type" value="Genomic_DNA"/>
</dbReference>
<organism evidence="10 11">
    <name type="scientific">Plakobranchus ocellatus</name>
    <dbReference type="NCBI Taxonomy" id="259542"/>
    <lineage>
        <taxon>Eukaryota</taxon>
        <taxon>Metazoa</taxon>
        <taxon>Spiralia</taxon>
        <taxon>Lophotrochozoa</taxon>
        <taxon>Mollusca</taxon>
        <taxon>Gastropoda</taxon>
        <taxon>Heterobranchia</taxon>
        <taxon>Euthyneura</taxon>
        <taxon>Panpulmonata</taxon>
        <taxon>Sacoglossa</taxon>
        <taxon>Placobranchoidea</taxon>
        <taxon>Plakobranchidae</taxon>
        <taxon>Plakobranchus</taxon>
    </lineage>
</organism>
<keyword evidence="8" id="KW-0472">Membrane</keyword>
<proteinExistence type="inferred from homology"/>
<reference evidence="10 11" key="1">
    <citation type="journal article" date="2021" name="Elife">
        <title>Chloroplast acquisition without the gene transfer in kleptoplastic sea slugs, Plakobranchus ocellatus.</title>
        <authorList>
            <person name="Maeda T."/>
            <person name="Takahashi S."/>
            <person name="Yoshida T."/>
            <person name="Shimamura S."/>
            <person name="Takaki Y."/>
            <person name="Nagai Y."/>
            <person name="Toyoda A."/>
            <person name="Suzuki Y."/>
            <person name="Arimoto A."/>
            <person name="Ishii H."/>
            <person name="Satoh N."/>
            <person name="Nishiyama T."/>
            <person name="Hasebe M."/>
            <person name="Maruyama T."/>
            <person name="Minagawa J."/>
            <person name="Obokata J."/>
            <person name="Shigenobu S."/>
        </authorList>
    </citation>
    <scope>NUCLEOTIDE SEQUENCE [LARGE SCALE GENOMIC DNA]</scope>
</reference>
<dbReference type="SUPFAM" id="SSF52540">
    <property type="entry name" value="P-loop containing nucleoside triphosphate hydrolases"/>
    <property type="match status" value="1"/>
</dbReference>
<evidence type="ECO:0000256" key="3">
    <source>
        <dbReference type="ARBA" id="ARBA00022679"/>
    </source>
</evidence>
<gene>
    <name evidence="10" type="ORF">PoB_006376000</name>
</gene>
<dbReference type="PANTHER" id="PTHR14647">
    <property type="entry name" value="GALACTOSE-3-O-SULFOTRANSFERASE"/>
    <property type="match status" value="1"/>
</dbReference>
<accession>A0AAV4CZE6</accession>
<dbReference type="AlphaFoldDB" id="A0AAV4CZE6"/>
<evidence type="ECO:0000256" key="5">
    <source>
        <dbReference type="ARBA" id="ARBA00022968"/>
    </source>
</evidence>
<dbReference type="GO" id="GO:0009247">
    <property type="term" value="P:glycolipid biosynthetic process"/>
    <property type="evidence" value="ECO:0007669"/>
    <property type="project" value="InterPro"/>
</dbReference>
<evidence type="ECO:0000256" key="2">
    <source>
        <dbReference type="ARBA" id="ARBA00008124"/>
    </source>
</evidence>
<dbReference type="PANTHER" id="PTHR14647:SF87">
    <property type="entry name" value="PUTATIVE-RELATED"/>
    <property type="match status" value="1"/>
</dbReference>
<keyword evidence="4" id="KW-0812">Transmembrane</keyword>
<dbReference type="Proteomes" id="UP000735302">
    <property type="component" value="Unassembled WGS sequence"/>
</dbReference>
<keyword evidence="11" id="KW-1185">Reference proteome</keyword>
<comment type="similarity">
    <text evidence="2">Belongs to the galactose-3-O-sulfotransferase family.</text>
</comment>
<evidence type="ECO:0000256" key="1">
    <source>
        <dbReference type="ARBA" id="ARBA00004323"/>
    </source>
</evidence>
<sequence>MRVRKGVLYKLSSKMSKRVCLGFLAVFSASTFWFCLVLNTSRPELWTPPGRLLAPGDKDAIATKSNQLQQKQLDRVSAQYSPPERLHLQGIKDVSVKGMKPMNMKSPNQVSEIRQVVFAKVHKAASSTVQNILLRFALARDLDVFLPKRGTIINDNGSAIEPWQMIRHPKGKLFDILCSHIVYNRQILGQYFPDSAVRVAIIREPMQQALSALHYYATVFPKKFILAGIRKHQKNPFDGYLQHPEDFYPRSDRICAQPGSYISNRMSFDLGFPTQNFFASKENDTKIELFLNRLNQEFEIVLISDYFDESMVLLKRLLRWSIKDILYLKVNAAELDRNSIWSQKPTLNSQIVKAFRSCNKLDYALYDFFLPVFLDKIKQETYFKEELSYFKKVKGDIRAFCLNGNLNETLEISASEWSAGFTISAWDCQLMSTEELEMVEIESMPDEPLRTLSIAELDITARSLETIFYV</sequence>
<comment type="caution">
    <text evidence="10">The sequence shown here is derived from an EMBL/GenBank/DDBJ whole genome shotgun (WGS) entry which is preliminary data.</text>
</comment>
<keyword evidence="3" id="KW-0808">Transferase</keyword>
<evidence type="ECO:0000256" key="7">
    <source>
        <dbReference type="ARBA" id="ARBA00023034"/>
    </source>
</evidence>
<comment type="subcellular location">
    <subcellularLocation>
        <location evidence="1">Golgi apparatus membrane</location>
        <topology evidence="1">Single-pass type II membrane protein</topology>
    </subcellularLocation>
</comment>
<dbReference type="Gene3D" id="3.40.50.300">
    <property type="entry name" value="P-loop containing nucleotide triphosphate hydrolases"/>
    <property type="match status" value="1"/>
</dbReference>
<evidence type="ECO:0000313" key="10">
    <source>
        <dbReference type="EMBL" id="GFO37255.1"/>
    </source>
</evidence>
<keyword evidence="5" id="KW-0735">Signal-anchor</keyword>
<dbReference type="GO" id="GO:0000139">
    <property type="term" value="C:Golgi membrane"/>
    <property type="evidence" value="ECO:0007669"/>
    <property type="project" value="UniProtKB-SubCell"/>
</dbReference>
<evidence type="ECO:0000313" key="11">
    <source>
        <dbReference type="Proteomes" id="UP000735302"/>
    </source>
</evidence>
<name>A0AAV4CZE6_9GAST</name>
<keyword evidence="6" id="KW-1133">Transmembrane helix</keyword>
<evidence type="ECO:0000256" key="9">
    <source>
        <dbReference type="ARBA" id="ARBA00023180"/>
    </source>
</evidence>
<dbReference type="Pfam" id="PF06990">
    <property type="entry name" value="Gal-3-0_sulfotr"/>
    <property type="match status" value="1"/>
</dbReference>
<evidence type="ECO:0000256" key="4">
    <source>
        <dbReference type="ARBA" id="ARBA00022692"/>
    </source>
</evidence>